<feature type="transmembrane region" description="Helical" evidence="2">
    <location>
        <begin position="394"/>
        <end position="417"/>
    </location>
</feature>
<evidence type="ECO:0000256" key="2">
    <source>
        <dbReference type="SAM" id="Phobius"/>
    </source>
</evidence>
<feature type="compositionally biased region" description="Low complexity" evidence="1">
    <location>
        <begin position="337"/>
        <end position="347"/>
    </location>
</feature>
<dbReference type="EMBL" id="LR739237">
    <property type="protein sequence ID" value="VZS00039.1"/>
    <property type="molecule type" value="Genomic_DNA"/>
</dbReference>
<feature type="chain" id="PRO_5024918752" evidence="3">
    <location>
        <begin position="21"/>
        <end position="421"/>
    </location>
</feature>
<evidence type="ECO:0000256" key="1">
    <source>
        <dbReference type="SAM" id="MobiDB-lite"/>
    </source>
</evidence>
<keyword evidence="2" id="KW-1133">Transmembrane helix</keyword>
<protein>
    <submittedName>
        <fullName evidence="4">Uncharacterized protein</fullName>
    </submittedName>
</protein>
<keyword evidence="3" id="KW-0732">Signal</keyword>
<feature type="compositionally biased region" description="Basic and acidic residues" evidence="1">
    <location>
        <begin position="275"/>
        <end position="300"/>
    </location>
</feature>
<evidence type="ECO:0000313" key="4">
    <source>
        <dbReference type="EMBL" id="VZS00039.1"/>
    </source>
</evidence>
<keyword evidence="2" id="KW-0812">Transmembrane</keyword>
<gene>
    <name evidence="4" type="ORF">MF5582_00391</name>
</gene>
<reference evidence="4" key="1">
    <citation type="submission" date="2019-11" db="EMBL/GenBank/DDBJ databases">
        <authorList>
            <person name="Falquet L."/>
            <person name="Falquet L."/>
        </authorList>
    </citation>
    <scope>NUCLEOTIDE SEQUENCE</scope>
    <source>
        <strain evidence="4">14/OD_0492</strain>
    </source>
</reference>
<dbReference type="AlphaFoldDB" id="A0A654IMP6"/>
<keyword evidence="2" id="KW-0472">Membrane</keyword>
<evidence type="ECO:0000256" key="3">
    <source>
        <dbReference type="SAM" id="SignalP"/>
    </source>
</evidence>
<feature type="compositionally biased region" description="Low complexity" evidence="1">
    <location>
        <begin position="365"/>
        <end position="390"/>
    </location>
</feature>
<feature type="compositionally biased region" description="Polar residues" evidence="1">
    <location>
        <begin position="301"/>
        <end position="318"/>
    </location>
</feature>
<organism evidence="4">
    <name type="scientific">Mycoplasma feriruminatoris</name>
    <dbReference type="NCBI Taxonomy" id="1179777"/>
    <lineage>
        <taxon>Bacteria</taxon>
        <taxon>Bacillati</taxon>
        <taxon>Mycoplasmatota</taxon>
        <taxon>Mollicutes</taxon>
        <taxon>Mycoplasmataceae</taxon>
        <taxon>Mycoplasma</taxon>
    </lineage>
</organism>
<feature type="signal peptide" evidence="3">
    <location>
        <begin position="1"/>
        <end position="20"/>
    </location>
</feature>
<sequence length="421" mass="47002">MKKLLFLLSNSILFSLSALFIYNLNSKNNSENSSFVLKQTKKEETDLSKIFDYQSYISVKDRSTNTKAKAIDAIKLKYPSVEISELEFEIKAYSNGGGVDVIITPKTNSTKYTKMSKIPIYNKENIKDKLKDLELNFPINIEINNAKTIFKTLKDKGLSSQPEVDFKIKNIKEKSAILSSTEVGDFYGEVQIEFNSKILTLNSIIRENNIKIENPKSEEVIKELVNKYPSLKTADLKVTIEEQKKTLVVSANNTHFDGTVTLTYTLPNIQLPKKSKPDIIDKSKLDNDKENKSKDLKGNEIDSQILSDQPQETPNKPSGSLLDKNEPKDQPESPLIQSNPENNQPESNSDKTMNYNPPVIDKSLKSNSNTSNLQIPNKESSNSKTGSKGSKTGVIVGSTLGVSGVVVTGAIGSWIYFKKRK</sequence>
<feature type="region of interest" description="Disordered" evidence="1">
    <location>
        <begin position="272"/>
        <end position="390"/>
    </location>
</feature>
<name>A0A654IMP6_9MOLU</name>
<proteinExistence type="predicted"/>
<accession>A0A654IMP6</accession>